<accession>A0A9D1D3N2</accession>
<organism evidence="12 13">
    <name type="scientific">Candidatus Aveggerthella stercoripullorum</name>
    <dbReference type="NCBI Taxonomy" id="2840688"/>
    <lineage>
        <taxon>Bacteria</taxon>
        <taxon>Bacillati</taxon>
        <taxon>Actinomycetota</taxon>
        <taxon>Coriobacteriia</taxon>
        <taxon>Eggerthellales</taxon>
        <taxon>Eggerthellaceae</taxon>
        <taxon>Eggerthellaceae incertae sedis</taxon>
        <taxon>Candidatus Aveggerthella</taxon>
    </lineage>
</organism>
<keyword evidence="6" id="KW-0663">Pyridoxal phosphate</keyword>
<gene>
    <name evidence="12" type="ORF">IAA69_07435</name>
</gene>
<sequence length="396" mass="41739">MRQVYLDWAATAPLCEEAAEAMRPYLEPGMANIAHNANANSLHTPGRTAFSALEKARACVARCVGARRADEITFTSGATEADNAALFGIVEACARNARLQGRKGFVPHVVTTGFEHDAVLVAARELKARGCEVTVVNPRRDGFVDESDVRAALRESTVLVSVMAANNEIGTIQPVRELAALAHEAGALFHTDMVQLLGKAPVGLEESGVDAASFSAHKVCGPKGVGALYLRSRTPFVASALGGGQESGRRSGTQNVCGIVGFAAACSAACGALDTEPERERALRDRLYRELEKRPGVHASIPVPEGSVRHLPNIVNVLVDGFESETLILRLDMKGVCVSGGSACSSHDLGPSHVLRALGVDADAALGSLRISLGRYTSEADVDEFLAAFDAALAWE</sequence>
<evidence type="ECO:0000256" key="2">
    <source>
        <dbReference type="ARBA" id="ARBA00006490"/>
    </source>
</evidence>
<comment type="similarity">
    <text evidence="2">Belongs to the class-V pyridoxal-phosphate-dependent aminotransferase family. NifS/IscS subfamily.</text>
</comment>
<comment type="cofactor">
    <cofactor evidence="1 10">
        <name>pyridoxal 5'-phosphate</name>
        <dbReference type="ChEBI" id="CHEBI:597326"/>
    </cofactor>
</comment>
<dbReference type="InterPro" id="IPR016454">
    <property type="entry name" value="Cysteine_dSase"/>
</dbReference>
<dbReference type="EC" id="2.8.1.7" evidence="3"/>
<evidence type="ECO:0000256" key="7">
    <source>
        <dbReference type="ARBA" id="ARBA00023004"/>
    </source>
</evidence>
<evidence type="ECO:0000259" key="11">
    <source>
        <dbReference type="Pfam" id="PF00266"/>
    </source>
</evidence>
<dbReference type="PIRSF" id="PIRSF005572">
    <property type="entry name" value="NifS"/>
    <property type="match status" value="1"/>
</dbReference>
<dbReference type="Pfam" id="PF00266">
    <property type="entry name" value="Aminotran_5"/>
    <property type="match status" value="1"/>
</dbReference>
<proteinExistence type="inferred from homology"/>
<evidence type="ECO:0000313" key="12">
    <source>
        <dbReference type="EMBL" id="HIR02073.1"/>
    </source>
</evidence>
<feature type="domain" description="Aminotransferase class V" evidence="11">
    <location>
        <begin position="4"/>
        <end position="385"/>
    </location>
</feature>
<evidence type="ECO:0000256" key="6">
    <source>
        <dbReference type="ARBA" id="ARBA00022898"/>
    </source>
</evidence>
<evidence type="ECO:0000256" key="9">
    <source>
        <dbReference type="ARBA" id="ARBA00050776"/>
    </source>
</evidence>
<reference evidence="12" key="2">
    <citation type="journal article" date="2021" name="PeerJ">
        <title>Extensive microbial diversity within the chicken gut microbiome revealed by metagenomics and culture.</title>
        <authorList>
            <person name="Gilroy R."/>
            <person name="Ravi A."/>
            <person name="Getino M."/>
            <person name="Pursley I."/>
            <person name="Horton D.L."/>
            <person name="Alikhan N.F."/>
            <person name="Baker D."/>
            <person name="Gharbi K."/>
            <person name="Hall N."/>
            <person name="Watson M."/>
            <person name="Adriaenssens E.M."/>
            <person name="Foster-Nyarko E."/>
            <person name="Jarju S."/>
            <person name="Secka A."/>
            <person name="Antonio M."/>
            <person name="Oren A."/>
            <person name="Chaudhuri R.R."/>
            <person name="La Ragione R."/>
            <person name="Hildebrand F."/>
            <person name="Pallen M.J."/>
        </authorList>
    </citation>
    <scope>NUCLEOTIDE SEQUENCE</scope>
    <source>
        <strain evidence="12">ChiGjej1B1-2707</strain>
    </source>
</reference>
<evidence type="ECO:0000256" key="4">
    <source>
        <dbReference type="ARBA" id="ARBA00022679"/>
    </source>
</evidence>
<keyword evidence="4" id="KW-0808">Transferase</keyword>
<evidence type="ECO:0000256" key="5">
    <source>
        <dbReference type="ARBA" id="ARBA00022723"/>
    </source>
</evidence>
<dbReference type="GO" id="GO:0031071">
    <property type="term" value="F:cysteine desulfurase activity"/>
    <property type="evidence" value="ECO:0007669"/>
    <property type="project" value="UniProtKB-EC"/>
</dbReference>
<dbReference type="InterPro" id="IPR015422">
    <property type="entry name" value="PyrdxlP-dep_Trfase_small"/>
</dbReference>
<evidence type="ECO:0000256" key="8">
    <source>
        <dbReference type="ARBA" id="ARBA00023014"/>
    </source>
</evidence>
<dbReference type="SUPFAM" id="SSF53383">
    <property type="entry name" value="PLP-dependent transferases"/>
    <property type="match status" value="1"/>
</dbReference>
<comment type="catalytic activity">
    <reaction evidence="9">
        <text>(sulfur carrier)-H + L-cysteine = (sulfur carrier)-SH + L-alanine</text>
        <dbReference type="Rhea" id="RHEA:43892"/>
        <dbReference type="Rhea" id="RHEA-COMP:14737"/>
        <dbReference type="Rhea" id="RHEA-COMP:14739"/>
        <dbReference type="ChEBI" id="CHEBI:29917"/>
        <dbReference type="ChEBI" id="CHEBI:35235"/>
        <dbReference type="ChEBI" id="CHEBI:57972"/>
        <dbReference type="ChEBI" id="CHEBI:64428"/>
        <dbReference type="EC" id="2.8.1.7"/>
    </reaction>
</comment>
<dbReference type="PANTHER" id="PTHR11601:SF34">
    <property type="entry name" value="CYSTEINE DESULFURASE"/>
    <property type="match status" value="1"/>
</dbReference>
<dbReference type="Gene3D" id="3.40.640.10">
    <property type="entry name" value="Type I PLP-dependent aspartate aminotransferase-like (Major domain)"/>
    <property type="match status" value="1"/>
</dbReference>
<name>A0A9D1D3N2_9ACTN</name>
<dbReference type="PROSITE" id="PS00595">
    <property type="entry name" value="AA_TRANSFER_CLASS_5"/>
    <property type="match status" value="1"/>
</dbReference>
<dbReference type="EMBL" id="DVGB01000089">
    <property type="protein sequence ID" value="HIR02073.1"/>
    <property type="molecule type" value="Genomic_DNA"/>
</dbReference>
<dbReference type="GO" id="GO:0046872">
    <property type="term" value="F:metal ion binding"/>
    <property type="evidence" value="ECO:0007669"/>
    <property type="project" value="UniProtKB-KW"/>
</dbReference>
<dbReference type="PANTHER" id="PTHR11601">
    <property type="entry name" value="CYSTEINE DESULFURYLASE FAMILY MEMBER"/>
    <property type="match status" value="1"/>
</dbReference>
<dbReference type="Proteomes" id="UP000824261">
    <property type="component" value="Unassembled WGS sequence"/>
</dbReference>
<keyword evidence="5" id="KW-0479">Metal-binding</keyword>
<comment type="caution">
    <text evidence="12">The sequence shown here is derived from an EMBL/GenBank/DDBJ whole genome shotgun (WGS) entry which is preliminary data.</text>
</comment>
<dbReference type="GO" id="GO:0051536">
    <property type="term" value="F:iron-sulfur cluster binding"/>
    <property type="evidence" value="ECO:0007669"/>
    <property type="project" value="UniProtKB-KW"/>
</dbReference>
<keyword evidence="7" id="KW-0408">Iron</keyword>
<dbReference type="AlphaFoldDB" id="A0A9D1D3N2"/>
<evidence type="ECO:0000256" key="10">
    <source>
        <dbReference type="RuleBase" id="RU004504"/>
    </source>
</evidence>
<evidence type="ECO:0000256" key="3">
    <source>
        <dbReference type="ARBA" id="ARBA00012239"/>
    </source>
</evidence>
<dbReference type="Gene3D" id="3.90.1150.10">
    <property type="entry name" value="Aspartate Aminotransferase, domain 1"/>
    <property type="match status" value="1"/>
</dbReference>
<dbReference type="InterPro" id="IPR015424">
    <property type="entry name" value="PyrdxlP-dep_Trfase"/>
</dbReference>
<protein>
    <recommendedName>
        <fullName evidence="3">cysteine desulfurase</fullName>
        <ecNumber evidence="3">2.8.1.7</ecNumber>
    </recommendedName>
</protein>
<evidence type="ECO:0000256" key="1">
    <source>
        <dbReference type="ARBA" id="ARBA00001933"/>
    </source>
</evidence>
<dbReference type="InterPro" id="IPR020578">
    <property type="entry name" value="Aminotrans_V_PyrdxlP_BS"/>
</dbReference>
<dbReference type="Gene3D" id="1.10.260.50">
    <property type="match status" value="1"/>
</dbReference>
<dbReference type="InterPro" id="IPR000192">
    <property type="entry name" value="Aminotrans_V_dom"/>
</dbReference>
<reference evidence="12" key="1">
    <citation type="submission" date="2020-10" db="EMBL/GenBank/DDBJ databases">
        <authorList>
            <person name="Gilroy R."/>
        </authorList>
    </citation>
    <scope>NUCLEOTIDE SEQUENCE</scope>
    <source>
        <strain evidence="12">ChiGjej1B1-2707</strain>
    </source>
</reference>
<dbReference type="InterPro" id="IPR015421">
    <property type="entry name" value="PyrdxlP-dep_Trfase_major"/>
</dbReference>
<evidence type="ECO:0000313" key="13">
    <source>
        <dbReference type="Proteomes" id="UP000824261"/>
    </source>
</evidence>
<keyword evidence="8" id="KW-0411">Iron-sulfur</keyword>